<proteinExistence type="predicted"/>
<comment type="caution">
    <text evidence="1">The sequence shown here is derived from an EMBL/GenBank/DDBJ whole genome shotgun (WGS) entry which is preliminary data.</text>
</comment>
<name>A0A7C2NGJ7_ARCFL</name>
<dbReference type="AlphaFoldDB" id="A0A7C2NGJ7"/>
<organism evidence="1">
    <name type="scientific">Archaeoglobus fulgidus</name>
    <dbReference type="NCBI Taxonomy" id="2234"/>
    <lineage>
        <taxon>Archaea</taxon>
        <taxon>Methanobacteriati</taxon>
        <taxon>Methanobacteriota</taxon>
        <taxon>Archaeoglobi</taxon>
        <taxon>Archaeoglobales</taxon>
        <taxon>Archaeoglobaceae</taxon>
        <taxon>Archaeoglobus</taxon>
    </lineage>
</organism>
<sequence>MKMMTAICTLGGTAESKVVFEPITLTAKDLASIFSDKRSKKFLNNLKSLDFDKLKGKLILTDEGIVAVCRQLNGVKATVIVKLFGKKDDFLMAYEVDESKYEIYLEDRNIELSNTFCIGSACWAVPVYVLFPSIYPELCDREACKRFTNM</sequence>
<gene>
    <name evidence="1" type="ORF">ENN70_04905</name>
</gene>
<protein>
    <submittedName>
        <fullName evidence="1">Uncharacterized protein</fullName>
    </submittedName>
</protein>
<accession>A0A7C2NGJ7</accession>
<evidence type="ECO:0000313" key="1">
    <source>
        <dbReference type="EMBL" id="HET21415.1"/>
    </source>
</evidence>
<dbReference type="EMBL" id="DSCQ01000065">
    <property type="protein sequence ID" value="HET21415.1"/>
    <property type="molecule type" value="Genomic_DNA"/>
</dbReference>
<reference evidence="1" key="1">
    <citation type="journal article" date="2020" name="mSystems">
        <title>Genome- and Community-Level Interaction Insights into Carbon Utilization and Element Cycling Functions of Hydrothermarchaeota in Hydrothermal Sediment.</title>
        <authorList>
            <person name="Zhou Z."/>
            <person name="Liu Y."/>
            <person name="Xu W."/>
            <person name="Pan J."/>
            <person name="Luo Z.H."/>
            <person name="Li M."/>
        </authorList>
    </citation>
    <scope>NUCLEOTIDE SEQUENCE [LARGE SCALE GENOMIC DNA]</scope>
    <source>
        <strain evidence="1">SpSt-12</strain>
    </source>
</reference>